<evidence type="ECO:0000256" key="1">
    <source>
        <dbReference type="SAM" id="Coils"/>
    </source>
</evidence>
<keyword evidence="5" id="KW-1185">Reference proteome</keyword>
<evidence type="ECO:0000313" key="5">
    <source>
        <dbReference type="Proteomes" id="UP000225706"/>
    </source>
</evidence>
<accession>A0A2B4RTU3</accession>
<protein>
    <recommendedName>
        <fullName evidence="3">CARD domain-containing protein</fullName>
    </recommendedName>
</protein>
<evidence type="ECO:0000313" key="4">
    <source>
        <dbReference type="EMBL" id="PFX19970.1"/>
    </source>
</evidence>
<feature type="region of interest" description="Disordered" evidence="2">
    <location>
        <begin position="235"/>
        <end position="265"/>
    </location>
</feature>
<proteinExistence type="predicted"/>
<feature type="compositionally biased region" description="Basic and acidic residues" evidence="2">
    <location>
        <begin position="418"/>
        <end position="428"/>
    </location>
</feature>
<dbReference type="OrthoDB" id="5962108at2759"/>
<organism evidence="4 5">
    <name type="scientific">Stylophora pistillata</name>
    <name type="common">Smooth cauliflower coral</name>
    <dbReference type="NCBI Taxonomy" id="50429"/>
    <lineage>
        <taxon>Eukaryota</taxon>
        <taxon>Metazoa</taxon>
        <taxon>Cnidaria</taxon>
        <taxon>Anthozoa</taxon>
        <taxon>Hexacorallia</taxon>
        <taxon>Scleractinia</taxon>
        <taxon>Astrocoeniina</taxon>
        <taxon>Pocilloporidae</taxon>
        <taxon>Stylophora</taxon>
    </lineage>
</organism>
<dbReference type="GO" id="GO:0042981">
    <property type="term" value="P:regulation of apoptotic process"/>
    <property type="evidence" value="ECO:0007669"/>
    <property type="project" value="InterPro"/>
</dbReference>
<evidence type="ECO:0000259" key="3">
    <source>
        <dbReference type="PROSITE" id="PS50209"/>
    </source>
</evidence>
<feature type="region of interest" description="Disordered" evidence="2">
    <location>
        <begin position="401"/>
        <end position="428"/>
    </location>
</feature>
<name>A0A2B4RTU3_STYPI</name>
<dbReference type="InterPro" id="IPR001315">
    <property type="entry name" value="CARD"/>
</dbReference>
<gene>
    <name evidence="4" type="ORF">AWC38_SpisGene15598</name>
</gene>
<dbReference type="InterPro" id="IPR011029">
    <property type="entry name" value="DEATH-like_dom_sf"/>
</dbReference>
<reference evidence="5" key="1">
    <citation type="journal article" date="2017" name="bioRxiv">
        <title>Comparative analysis of the genomes of Stylophora pistillata and Acropora digitifera provides evidence for extensive differences between species of corals.</title>
        <authorList>
            <person name="Voolstra C.R."/>
            <person name="Li Y."/>
            <person name="Liew Y.J."/>
            <person name="Baumgarten S."/>
            <person name="Zoccola D."/>
            <person name="Flot J.-F."/>
            <person name="Tambutte S."/>
            <person name="Allemand D."/>
            <person name="Aranda M."/>
        </authorList>
    </citation>
    <scope>NUCLEOTIDE SEQUENCE [LARGE SCALE GENOMIC DNA]</scope>
</reference>
<sequence>MDPRDCTVIDRHFSRLQQCLEPSKLLRHLETIGVIDEDDVETIREEKKKTSRENQVAVFVDIIKRRENGLRHLLQALLKSKVQDFLARELLEDDVYDEEEISSILSELENDLDETQSLKLSLIEEQKRHKNTKKELEEIRRSSIVFSDSSSSGLFADYDSAPSDGEEYGDYSTRKEIENTPSLNDDHSASLFDQDQSEFQDPEPQSAAINDDLEWEHEDGWRKFGSLDNLHSLTRRKSEGSSSNKLRKSSSMGKLNSDGRERYVSERRRSGHARWCSDESLEGGRKWSSSPHRSKSDDGKMDLLESKVALLEKRLRDEQRKRQISENEVAKLHVEKENLFEELEDTRDQLHIRLSHLNLYCADDDCYEGESYFEQSENVNDFSEVRKVNCEIRSVERPTLAPAGIEETASRSSSPGVDKLRSQSEQMRRTRLTGSWRTVNAQFYELDEYDDEIKVELDPSNIMDTLRRLKTYNNVLYNDVLYERDELKSLKRRASRLESRK</sequence>
<dbReference type="SUPFAM" id="SSF47986">
    <property type="entry name" value="DEATH domain"/>
    <property type="match status" value="1"/>
</dbReference>
<dbReference type="PROSITE" id="PS50209">
    <property type="entry name" value="CARD"/>
    <property type="match status" value="1"/>
</dbReference>
<dbReference type="Proteomes" id="UP000225706">
    <property type="component" value="Unassembled WGS sequence"/>
</dbReference>
<dbReference type="EMBL" id="LSMT01000335">
    <property type="protein sequence ID" value="PFX19970.1"/>
    <property type="molecule type" value="Genomic_DNA"/>
</dbReference>
<comment type="caution">
    <text evidence="4">The sequence shown here is derived from an EMBL/GenBank/DDBJ whole genome shotgun (WGS) entry which is preliminary data.</text>
</comment>
<keyword evidence="1" id="KW-0175">Coiled coil</keyword>
<dbReference type="Pfam" id="PF00619">
    <property type="entry name" value="CARD"/>
    <property type="match status" value="1"/>
</dbReference>
<feature type="coiled-coil region" evidence="1">
    <location>
        <begin position="301"/>
        <end position="349"/>
    </location>
</feature>
<evidence type="ECO:0000256" key="2">
    <source>
        <dbReference type="SAM" id="MobiDB-lite"/>
    </source>
</evidence>
<dbReference type="AlphaFoldDB" id="A0A2B4RTU3"/>
<feature type="region of interest" description="Disordered" evidence="2">
    <location>
        <begin position="281"/>
        <end position="301"/>
    </location>
</feature>
<dbReference type="CDD" id="cd01671">
    <property type="entry name" value="CARD"/>
    <property type="match status" value="1"/>
</dbReference>
<feature type="domain" description="CARD" evidence="3">
    <location>
        <begin position="1"/>
        <end position="93"/>
    </location>
</feature>
<feature type="coiled-coil region" evidence="1">
    <location>
        <begin position="98"/>
        <end position="142"/>
    </location>
</feature>
<dbReference type="Gene3D" id="1.10.533.10">
    <property type="entry name" value="Death Domain, Fas"/>
    <property type="match status" value="1"/>
</dbReference>